<feature type="transmembrane region" description="Helical" evidence="5">
    <location>
        <begin position="114"/>
        <end position="134"/>
    </location>
</feature>
<dbReference type="InterPro" id="IPR023041">
    <property type="entry name" value="Glucose_rcpt_Git3-like_N"/>
</dbReference>
<keyword evidence="8" id="KW-1185">Reference proteome</keyword>
<feature type="transmembrane region" description="Helical" evidence="5">
    <location>
        <begin position="321"/>
        <end position="340"/>
    </location>
</feature>
<keyword evidence="2 5" id="KW-0812">Transmembrane</keyword>
<feature type="transmembrane region" description="Helical" evidence="5">
    <location>
        <begin position="6"/>
        <end position="26"/>
    </location>
</feature>
<organism evidence="7 8">
    <name type="scientific">Mollisia scopiformis</name>
    <name type="common">Conifer needle endophyte fungus</name>
    <name type="synonym">Phialocephala scopiformis</name>
    <dbReference type="NCBI Taxonomy" id="149040"/>
    <lineage>
        <taxon>Eukaryota</taxon>
        <taxon>Fungi</taxon>
        <taxon>Dikarya</taxon>
        <taxon>Ascomycota</taxon>
        <taxon>Pezizomycotina</taxon>
        <taxon>Leotiomycetes</taxon>
        <taxon>Helotiales</taxon>
        <taxon>Mollisiaceae</taxon>
        <taxon>Mollisia</taxon>
    </lineage>
</organism>
<evidence type="ECO:0000313" key="8">
    <source>
        <dbReference type="Proteomes" id="UP000070700"/>
    </source>
</evidence>
<name>A0A194XC43_MOLSC</name>
<reference evidence="7 8" key="1">
    <citation type="submission" date="2015-10" db="EMBL/GenBank/DDBJ databases">
        <title>Full genome of DAOMC 229536 Phialocephala scopiformis, a fungal endophyte of spruce producing the potent anti-insectan compound rugulosin.</title>
        <authorList>
            <consortium name="DOE Joint Genome Institute"/>
            <person name="Walker A.K."/>
            <person name="Frasz S.L."/>
            <person name="Seifert K.A."/>
            <person name="Miller J.D."/>
            <person name="Mondo S.J."/>
            <person name="Labutti K."/>
            <person name="Lipzen A."/>
            <person name="Dockter R."/>
            <person name="Kennedy M."/>
            <person name="Grigoriev I.V."/>
            <person name="Spatafora J.W."/>
        </authorList>
    </citation>
    <scope>NUCLEOTIDE SEQUENCE [LARGE SCALE GENOMIC DNA]</scope>
    <source>
        <strain evidence="7 8">CBS 120377</strain>
    </source>
</reference>
<feature type="transmembrane region" description="Helical" evidence="5">
    <location>
        <begin position="162"/>
        <end position="181"/>
    </location>
</feature>
<dbReference type="GeneID" id="28818183"/>
<feature type="transmembrane region" description="Helical" evidence="5">
    <location>
        <begin position="80"/>
        <end position="102"/>
    </location>
</feature>
<evidence type="ECO:0000256" key="2">
    <source>
        <dbReference type="ARBA" id="ARBA00022692"/>
    </source>
</evidence>
<evidence type="ECO:0000259" key="6">
    <source>
        <dbReference type="Pfam" id="PF11710"/>
    </source>
</evidence>
<dbReference type="InParanoid" id="A0A194XC43"/>
<dbReference type="PANTHER" id="PTHR23112:SF37">
    <property type="entry name" value="G PROTEIN-COUPLED RECEPTOR GPR1"/>
    <property type="match status" value="1"/>
</dbReference>
<dbReference type="GO" id="GO:0007189">
    <property type="term" value="P:adenylate cyclase-activating G protein-coupled receptor signaling pathway"/>
    <property type="evidence" value="ECO:0007669"/>
    <property type="project" value="TreeGrafter"/>
</dbReference>
<keyword evidence="4 5" id="KW-0472">Membrane</keyword>
<dbReference type="RefSeq" id="XP_018072098.1">
    <property type="nucleotide sequence ID" value="XM_018208457.1"/>
</dbReference>
<evidence type="ECO:0000256" key="3">
    <source>
        <dbReference type="ARBA" id="ARBA00022989"/>
    </source>
</evidence>
<dbReference type="KEGG" id="psco:LY89DRAFT_561315"/>
<accession>A0A194XC43</accession>
<dbReference type="Gene3D" id="1.20.1070.10">
    <property type="entry name" value="Rhodopsin 7-helix transmembrane proteins"/>
    <property type="match status" value="1"/>
</dbReference>
<feature type="domain" description="Glucose receptor Git3-like N-terminal" evidence="6">
    <location>
        <begin position="6"/>
        <end position="187"/>
    </location>
</feature>
<dbReference type="Proteomes" id="UP000070700">
    <property type="component" value="Unassembled WGS sequence"/>
</dbReference>
<dbReference type="Pfam" id="PF11710">
    <property type="entry name" value="Git3"/>
    <property type="match status" value="1"/>
</dbReference>
<evidence type="ECO:0000313" key="7">
    <source>
        <dbReference type="EMBL" id="KUJ17743.1"/>
    </source>
</evidence>
<dbReference type="PANTHER" id="PTHR23112">
    <property type="entry name" value="G PROTEIN-COUPLED RECEPTOR 157-RELATED"/>
    <property type="match status" value="1"/>
</dbReference>
<comment type="subcellular location">
    <subcellularLocation>
        <location evidence="1">Membrane</location>
        <topology evidence="1">Multi-pass membrane protein</topology>
    </subcellularLocation>
</comment>
<feature type="transmembrane region" description="Helical" evidence="5">
    <location>
        <begin position="38"/>
        <end position="60"/>
    </location>
</feature>
<protein>
    <recommendedName>
        <fullName evidence="6">Glucose receptor Git3-like N-terminal domain-containing protein</fullName>
    </recommendedName>
</protein>
<keyword evidence="3 5" id="KW-1133">Transmembrane helix</keyword>
<dbReference type="GO" id="GO:0004930">
    <property type="term" value="F:G protein-coupled receptor activity"/>
    <property type="evidence" value="ECO:0007669"/>
    <property type="project" value="TreeGrafter"/>
</dbReference>
<evidence type="ECO:0000256" key="1">
    <source>
        <dbReference type="ARBA" id="ARBA00004141"/>
    </source>
</evidence>
<dbReference type="EMBL" id="KQ947414">
    <property type="protein sequence ID" value="KUJ17743.1"/>
    <property type="molecule type" value="Genomic_DNA"/>
</dbReference>
<gene>
    <name evidence="7" type="ORF">LY89DRAFT_561315</name>
</gene>
<proteinExistence type="predicted"/>
<feature type="non-terminal residue" evidence="7">
    <location>
        <position position="372"/>
    </location>
</feature>
<evidence type="ECO:0000256" key="4">
    <source>
        <dbReference type="ARBA" id="ARBA00023136"/>
    </source>
</evidence>
<sequence>VAIPILVGSIVSMFAAGFIFLCYLLLPPQRHFRHTLILNLAAADFINATNNSISGIYAIIHKSIPAGPACTFNGWLGQLTVQATDFSIFFITIATVITLRRWNYHPEAQRKTKILISCWIWAVPLMTSTTALVLNKYTPVSGNWCWISPEPAYLRYVLGHGWRLSIILTTVALYLYLFIYIHRHFSSLREISALNVYEDHVLSQTQQWSESDKDQHHDNIYIHNDFEVYEEYTDFDWEIDEPETQYNSPPPSPFKVIKQTIHPNASTRAEDTVTSQTSLLLSRDPLALVPRPPQSNLTTTATSTNPPLRVLKSREVHIQKLLLFNAYPIGYVLLWIPGIMNRFAELSGYSSRALAIAQASTQFVGLANACEY</sequence>
<feature type="non-terminal residue" evidence="7">
    <location>
        <position position="1"/>
    </location>
</feature>
<dbReference type="OrthoDB" id="100006at2759"/>
<dbReference type="STRING" id="149040.A0A194XC43"/>
<dbReference type="SUPFAM" id="SSF81321">
    <property type="entry name" value="Family A G protein-coupled receptor-like"/>
    <property type="match status" value="1"/>
</dbReference>
<evidence type="ECO:0000256" key="5">
    <source>
        <dbReference type="SAM" id="Phobius"/>
    </source>
</evidence>
<dbReference type="AlphaFoldDB" id="A0A194XC43"/>
<dbReference type="GO" id="GO:0005886">
    <property type="term" value="C:plasma membrane"/>
    <property type="evidence" value="ECO:0007669"/>
    <property type="project" value="TreeGrafter"/>
</dbReference>